<feature type="compositionally biased region" description="Basic and acidic residues" evidence="1">
    <location>
        <begin position="716"/>
        <end position="733"/>
    </location>
</feature>
<sequence length="824" mass="92672">MCSKESLSRHLVDCIRQRLQSSQMEHPNDWGVTRLPNVHVSEFGSVTGSPSRSSEEPPQHEEKDNSAREIKIHITETGLPSTIPNDTTRQFWDKQQHRSGIRLRISEDSIVYKLATIGGLVQVGEDTYGLTVAHVFSSEYSAPRSDVEEQQQIPETAPNQDSEARMGDNSTLNGRWRNPFSQSMVFDWALVEMPSIETYSPGLEEWEDVNLVETTSGDFRPVLVVPEMPITGTPVVLATPGTALCLRGVITGEDAFINMPGSPNPYITWVLRMEQPWLIRSGDSGSWAFDIGTGDLLGILVAGCPELHEAYIIPAYQVFGDISRTLGKDVRLPNCYTITEQDHQELTRLERTIIGFKAELELKRHGASAFDLERIEKGAAPCFTPARALFSNSQQGSLDSKSTSSRWISPCDLQREHIRAMKAYANNYKYRPELLESLSPDDRQLCEDILGRSPLECFNFVLNNLREILLKDRNIGVPALLLVHLILGERSLMLSESYRSTAGYYISKVIEDEVRSCANHSMVTHPRDRVSISAGLLKVRNELEDLISSNKTHCEASIPKMAPFEMGLHTVSCHLAAKIDLEERPSRFWLKGHNVYVDVVAYQMVLSEDEWQSAQGSLYGMSVKRVRFQYAKDHVYGLQDQQPQAPNLTLAIYQKAVTNSSMTLIESILAVMPNVPFLPPGPPVDASKDAKKPKSPLNRFLGAPSKEKTVANPEFTGDRPAQDKESKHIPKSYSENDLHFQDELWMSETQVQPQHPTKDVKLNCILKSDLTTVDRSRFKEVVGFDGREWLRVEYDLVISTRDAAMKFWLEFNGKEAGSILATYD</sequence>
<dbReference type="OrthoDB" id="5099366at2759"/>
<evidence type="ECO:0000313" key="3">
    <source>
        <dbReference type="Proteomes" id="UP000530670"/>
    </source>
</evidence>
<comment type="caution">
    <text evidence="2">The sequence shown here is derived from an EMBL/GenBank/DDBJ whole genome shotgun (WGS) entry which is preliminary data.</text>
</comment>
<feature type="region of interest" description="Disordered" evidence="1">
    <location>
        <begin position="41"/>
        <end position="66"/>
    </location>
</feature>
<proteinExistence type="predicted"/>
<name>A0A8H5RIS2_9HYPO</name>
<dbReference type="AlphaFoldDB" id="A0A8H5RIS2"/>
<dbReference type="Proteomes" id="UP000530670">
    <property type="component" value="Unassembled WGS sequence"/>
</dbReference>
<gene>
    <name evidence="2" type="ORF">FTJAE_6961</name>
</gene>
<feature type="compositionally biased region" description="Polar residues" evidence="1">
    <location>
        <begin position="150"/>
        <end position="161"/>
    </location>
</feature>
<evidence type="ECO:0000256" key="1">
    <source>
        <dbReference type="SAM" id="MobiDB-lite"/>
    </source>
</evidence>
<accession>A0A8H5RIS2</accession>
<dbReference type="GeneID" id="59305898"/>
<protein>
    <submittedName>
        <fullName evidence="2">Hsp70 chaperone protein</fullName>
    </submittedName>
</protein>
<feature type="compositionally biased region" description="Basic and acidic residues" evidence="1">
    <location>
        <begin position="53"/>
        <end position="66"/>
    </location>
</feature>
<feature type="region of interest" description="Disordered" evidence="1">
    <location>
        <begin position="682"/>
        <end position="733"/>
    </location>
</feature>
<keyword evidence="3" id="KW-1185">Reference proteome</keyword>
<evidence type="ECO:0000313" key="2">
    <source>
        <dbReference type="EMBL" id="KAF5633810.1"/>
    </source>
</evidence>
<reference evidence="2 3" key="1">
    <citation type="submission" date="2020-05" db="EMBL/GenBank/DDBJ databases">
        <title>Identification and distribution of gene clusters putatively required for synthesis of sphingolipid metabolism inhibitors in phylogenetically diverse species of the filamentous fungus Fusarium.</title>
        <authorList>
            <person name="Kim H.-S."/>
            <person name="Busman M."/>
            <person name="Brown D.W."/>
            <person name="Divon H."/>
            <person name="Uhlig S."/>
            <person name="Proctor R.H."/>
        </authorList>
    </citation>
    <scope>NUCLEOTIDE SEQUENCE [LARGE SCALE GENOMIC DNA]</scope>
    <source>
        <strain evidence="2 3">NRRL 66243</strain>
    </source>
</reference>
<dbReference type="RefSeq" id="XP_037205908.1">
    <property type="nucleotide sequence ID" value="XM_037353628.1"/>
</dbReference>
<dbReference type="EMBL" id="JAAQRI010000138">
    <property type="protein sequence ID" value="KAF5633810.1"/>
    <property type="molecule type" value="Genomic_DNA"/>
</dbReference>
<organism evidence="2 3">
    <name type="scientific">Fusarium tjaetaba</name>
    <dbReference type="NCBI Taxonomy" id="1567544"/>
    <lineage>
        <taxon>Eukaryota</taxon>
        <taxon>Fungi</taxon>
        <taxon>Dikarya</taxon>
        <taxon>Ascomycota</taxon>
        <taxon>Pezizomycotina</taxon>
        <taxon>Sordariomycetes</taxon>
        <taxon>Hypocreomycetidae</taxon>
        <taxon>Hypocreales</taxon>
        <taxon>Nectriaceae</taxon>
        <taxon>Fusarium</taxon>
        <taxon>Fusarium fujikuroi species complex</taxon>
    </lineage>
</organism>
<feature type="region of interest" description="Disordered" evidence="1">
    <location>
        <begin position="141"/>
        <end position="173"/>
    </location>
</feature>